<proteinExistence type="predicted"/>
<keyword evidence="2" id="KW-1185">Reference proteome</keyword>
<evidence type="ECO:0000313" key="1">
    <source>
        <dbReference type="EMBL" id="KAI0038310.1"/>
    </source>
</evidence>
<accession>A0ACB8R3I9</accession>
<comment type="caution">
    <text evidence="1">The sequence shown here is derived from an EMBL/GenBank/DDBJ whole genome shotgun (WGS) entry which is preliminary data.</text>
</comment>
<name>A0ACB8R3I9_9AGAM</name>
<dbReference type="EMBL" id="MU276534">
    <property type="protein sequence ID" value="KAI0038310.1"/>
    <property type="molecule type" value="Genomic_DNA"/>
</dbReference>
<evidence type="ECO:0000313" key="2">
    <source>
        <dbReference type="Proteomes" id="UP000814033"/>
    </source>
</evidence>
<gene>
    <name evidence="1" type="ORF">FA95DRAFT_1452779</name>
</gene>
<reference evidence="1" key="2">
    <citation type="journal article" date="2022" name="New Phytol.">
        <title>Evolutionary transition to the ectomycorrhizal habit in the genomes of a hyperdiverse lineage of mushroom-forming fungi.</title>
        <authorList>
            <person name="Looney B."/>
            <person name="Miyauchi S."/>
            <person name="Morin E."/>
            <person name="Drula E."/>
            <person name="Courty P.E."/>
            <person name="Kohler A."/>
            <person name="Kuo A."/>
            <person name="LaButti K."/>
            <person name="Pangilinan J."/>
            <person name="Lipzen A."/>
            <person name="Riley R."/>
            <person name="Andreopoulos W."/>
            <person name="He G."/>
            <person name="Johnson J."/>
            <person name="Nolan M."/>
            <person name="Tritt A."/>
            <person name="Barry K.W."/>
            <person name="Grigoriev I.V."/>
            <person name="Nagy L.G."/>
            <person name="Hibbett D."/>
            <person name="Henrissat B."/>
            <person name="Matheny P.B."/>
            <person name="Labbe J."/>
            <person name="Martin F.M."/>
        </authorList>
    </citation>
    <scope>NUCLEOTIDE SEQUENCE</scope>
    <source>
        <strain evidence="1">FP105234-sp</strain>
    </source>
</reference>
<protein>
    <submittedName>
        <fullName evidence="1">P-loop containing nucleoside triphosphate hydrolase protein</fullName>
    </submittedName>
</protein>
<reference evidence="1" key="1">
    <citation type="submission" date="2021-02" db="EMBL/GenBank/DDBJ databases">
        <authorList>
            <consortium name="DOE Joint Genome Institute"/>
            <person name="Ahrendt S."/>
            <person name="Looney B.P."/>
            <person name="Miyauchi S."/>
            <person name="Morin E."/>
            <person name="Drula E."/>
            <person name="Courty P.E."/>
            <person name="Chicoki N."/>
            <person name="Fauchery L."/>
            <person name="Kohler A."/>
            <person name="Kuo A."/>
            <person name="Labutti K."/>
            <person name="Pangilinan J."/>
            <person name="Lipzen A."/>
            <person name="Riley R."/>
            <person name="Andreopoulos W."/>
            <person name="He G."/>
            <person name="Johnson J."/>
            <person name="Barry K.W."/>
            <person name="Grigoriev I.V."/>
            <person name="Nagy L."/>
            <person name="Hibbett D."/>
            <person name="Henrissat B."/>
            <person name="Matheny P.B."/>
            <person name="Labbe J."/>
            <person name="Martin F."/>
        </authorList>
    </citation>
    <scope>NUCLEOTIDE SEQUENCE</scope>
    <source>
        <strain evidence="1">FP105234-sp</strain>
    </source>
</reference>
<feature type="non-terminal residue" evidence="1">
    <location>
        <position position="564"/>
    </location>
</feature>
<keyword evidence="1" id="KW-0378">Hydrolase</keyword>
<dbReference type="Proteomes" id="UP000814033">
    <property type="component" value="Unassembled WGS sequence"/>
</dbReference>
<organism evidence="1 2">
    <name type="scientific">Auriscalpium vulgare</name>
    <dbReference type="NCBI Taxonomy" id="40419"/>
    <lineage>
        <taxon>Eukaryota</taxon>
        <taxon>Fungi</taxon>
        <taxon>Dikarya</taxon>
        <taxon>Basidiomycota</taxon>
        <taxon>Agaricomycotina</taxon>
        <taxon>Agaricomycetes</taxon>
        <taxon>Russulales</taxon>
        <taxon>Auriscalpiaceae</taxon>
        <taxon>Auriscalpium</taxon>
    </lineage>
</organism>
<sequence>EAAKYQANLTAARKEASNTRNYNSTTTRTQITNLFASRFDGKQPYPWQVDVTEAMILGLDCTVIASTGAGKTMPFVMPNFVYPNKMTAIISPLKALEDDQAARFKKMGLRTGVVQGVTWSEELRKVSAHDIGGFVVDEAHCISQWGHDFRPQYGDLGKLRAFAPTHVPILAVSATMTPLVLEEVRLKLGIDASSSFHVNLGNDRPNITQEVRKMKSATDYAALDFLVEGARRAEDLPRAIVFVDKISQAHAILNRLRKLVPGLEESIDLLHARRADLSKEISVHDFKNTRTRIYIATEAAGMGMDIPDITLVVQFGTPSNLSVWIQRAGRAARSVLVQGLAIMLVQASVFQQVGARKGRGDADDASGSESDDEDEGISGGEDEDEEKTYKKKVEPTLRAWIETNGCRRDVVDDYFGNPPRKSATGRCCDNCTRGSTESRESSPDDTSPPTQSCSPRTPPQSPTQSRFPPTNSGRPLAPRVAKRRAGKHLERVRDAVMRWSIRTRRTKHPYAVFTAAGLLPKRNLTTVASQRKPRTVEELREVLNPPWPLLDMHGEAVLKLTKGL</sequence>
<feature type="non-terminal residue" evidence="1">
    <location>
        <position position="1"/>
    </location>
</feature>